<dbReference type="eggNOG" id="KOG1208">
    <property type="taxonomic scope" value="Eukaryota"/>
</dbReference>
<dbReference type="PANTHER" id="PTHR43157">
    <property type="entry name" value="PHOSPHATIDYLINOSITOL-GLYCAN BIOSYNTHESIS CLASS F PROTEIN-RELATED"/>
    <property type="match status" value="1"/>
</dbReference>
<dbReference type="OMA" id="IACRDET"/>
<dbReference type="PhylomeDB" id="B3RKN4"/>
<reference evidence="3 4" key="1">
    <citation type="journal article" date="2008" name="Nature">
        <title>The Trichoplax genome and the nature of placozoans.</title>
        <authorList>
            <person name="Srivastava M."/>
            <person name="Begovic E."/>
            <person name="Chapman J."/>
            <person name="Putnam N.H."/>
            <person name="Hellsten U."/>
            <person name="Kawashima T."/>
            <person name="Kuo A."/>
            <person name="Mitros T."/>
            <person name="Salamov A."/>
            <person name="Carpenter M.L."/>
            <person name="Signorovitch A.Y."/>
            <person name="Moreno M.A."/>
            <person name="Kamm K."/>
            <person name="Grimwood J."/>
            <person name="Schmutz J."/>
            <person name="Shapiro H."/>
            <person name="Grigoriev I.V."/>
            <person name="Buss L.W."/>
            <person name="Schierwater B."/>
            <person name="Dellaporta S.L."/>
            <person name="Rokhsar D.S."/>
        </authorList>
    </citation>
    <scope>NUCLEOTIDE SEQUENCE [LARGE SCALE GENOMIC DNA]</scope>
    <source>
        <strain evidence="3 4">Grell-BS-1999</strain>
    </source>
</reference>
<dbReference type="Pfam" id="PF00106">
    <property type="entry name" value="adh_short"/>
    <property type="match status" value="1"/>
</dbReference>
<dbReference type="KEGG" id="tad:TRIADDRAFT_18543"/>
<dbReference type="PRINTS" id="PR00081">
    <property type="entry name" value="GDHRDH"/>
</dbReference>
<keyword evidence="2" id="KW-0812">Transmembrane</keyword>
<dbReference type="CTD" id="6750341"/>
<dbReference type="FunFam" id="3.40.50.720:FF:000353">
    <property type="entry name" value="WW domain-containing oxidoreductase"/>
    <property type="match status" value="1"/>
</dbReference>
<protein>
    <recommendedName>
        <fullName evidence="5">Retinol dehydrogenase 13</fullName>
    </recommendedName>
</protein>
<dbReference type="EMBL" id="DS985241">
    <property type="protein sequence ID" value="EDV29193.1"/>
    <property type="molecule type" value="Genomic_DNA"/>
</dbReference>
<accession>B3RKN4</accession>
<keyword evidence="2" id="KW-1133">Transmembrane helix</keyword>
<evidence type="ECO:0000313" key="3">
    <source>
        <dbReference type="EMBL" id="EDV29193.1"/>
    </source>
</evidence>
<dbReference type="RefSeq" id="XP_002108395.1">
    <property type="nucleotide sequence ID" value="XM_002108359.1"/>
</dbReference>
<sequence>MPSTPEIAAVVGITAISFGLLRYFVQGGICRSKARLDNKTVIITGANTGIGKETAIDLAKRGARIIVACRNESKGTTAAKEIIQLSGNTQVVFRKLDLASFQSIRHFANHFNENEDRLDILINNAGVLWCPYMETEDGFEMQFGTNHLGHFLLTNLLLDKLKACAPSRIVVVSSQAHFHGKMNFDDLNGKKNYNSYTAYFHSKLANVLFTHELARRLQGTGVTANSLHPGAVKTDIARHLSIYQNSFLNILVQPLYWLFMKTAKQGAQTSIYCAIDESIDGVTGKYFADCREAKCLPQGRDDGAAKKLWELSEEMTGLCKNQE</sequence>
<dbReference type="Proteomes" id="UP000009022">
    <property type="component" value="Unassembled WGS sequence"/>
</dbReference>
<dbReference type="SUPFAM" id="SSF51735">
    <property type="entry name" value="NAD(P)-binding Rossmann-fold domains"/>
    <property type="match status" value="1"/>
</dbReference>
<dbReference type="Gene3D" id="3.40.50.720">
    <property type="entry name" value="NAD(P)-binding Rossmann-like Domain"/>
    <property type="match status" value="1"/>
</dbReference>
<dbReference type="InterPro" id="IPR036291">
    <property type="entry name" value="NAD(P)-bd_dom_sf"/>
</dbReference>
<dbReference type="AlphaFoldDB" id="B3RKN4"/>
<dbReference type="NCBIfam" id="NF004846">
    <property type="entry name" value="PRK06197.1"/>
    <property type="match status" value="1"/>
</dbReference>
<dbReference type="STRING" id="10228.B3RKN4"/>
<dbReference type="OrthoDB" id="191139at2759"/>
<dbReference type="GO" id="GO:0016491">
    <property type="term" value="F:oxidoreductase activity"/>
    <property type="evidence" value="ECO:0007669"/>
    <property type="project" value="UniProtKB-KW"/>
</dbReference>
<keyword evidence="4" id="KW-1185">Reference proteome</keyword>
<dbReference type="FunCoup" id="B3RKN4">
    <property type="interactions" value="294"/>
</dbReference>
<feature type="transmembrane region" description="Helical" evidence="2">
    <location>
        <begin position="6"/>
        <end position="25"/>
    </location>
</feature>
<dbReference type="InterPro" id="IPR002347">
    <property type="entry name" value="SDR_fam"/>
</dbReference>
<evidence type="ECO:0000256" key="1">
    <source>
        <dbReference type="ARBA" id="ARBA00023002"/>
    </source>
</evidence>
<organism evidence="3 4">
    <name type="scientific">Trichoplax adhaerens</name>
    <name type="common">Trichoplax reptans</name>
    <dbReference type="NCBI Taxonomy" id="10228"/>
    <lineage>
        <taxon>Eukaryota</taxon>
        <taxon>Metazoa</taxon>
        <taxon>Placozoa</taxon>
        <taxon>Uniplacotomia</taxon>
        <taxon>Trichoplacea</taxon>
        <taxon>Trichoplacidae</taxon>
        <taxon>Trichoplax</taxon>
    </lineage>
</organism>
<proteinExistence type="predicted"/>
<dbReference type="PANTHER" id="PTHR43157:SF64">
    <property type="entry name" value="RETINOL DEHYDROGENASE 14"/>
    <property type="match status" value="1"/>
</dbReference>
<dbReference type="HOGENOM" id="CLU_010194_44_5_1"/>
<evidence type="ECO:0000256" key="2">
    <source>
        <dbReference type="SAM" id="Phobius"/>
    </source>
</evidence>
<gene>
    <name evidence="3" type="ORF">TRIADDRAFT_18543</name>
</gene>
<evidence type="ECO:0000313" key="4">
    <source>
        <dbReference type="Proteomes" id="UP000009022"/>
    </source>
</evidence>
<evidence type="ECO:0008006" key="5">
    <source>
        <dbReference type="Google" id="ProtNLM"/>
    </source>
</evidence>
<dbReference type="InParanoid" id="B3RKN4"/>
<keyword evidence="2" id="KW-0472">Membrane</keyword>
<dbReference type="GeneID" id="6750341"/>
<name>B3RKN4_TRIAD</name>
<keyword evidence="1" id="KW-0560">Oxidoreductase</keyword>